<dbReference type="eggNOG" id="arCOG05105">
    <property type="taxonomic scope" value="Archaea"/>
</dbReference>
<dbReference type="EMBL" id="CP001697">
    <property type="protein sequence ID" value="ACV25391.1"/>
    <property type="molecule type" value="Genomic_DNA"/>
</dbReference>
<keyword evidence="2" id="KW-1185">Reference proteome</keyword>
<dbReference type="RefSeq" id="WP_012795035.1">
    <property type="nucleotide sequence ID" value="NC_013157.1"/>
</dbReference>
<reference evidence="1" key="1">
    <citation type="submission" date="2009-08" db="EMBL/GenBank/DDBJ databases">
        <title>Complete sequence of plasmid of Methanocaldococcus fervens AG86.</title>
        <authorList>
            <consortium name="US DOE Joint Genome Institute"/>
            <person name="Lucas S."/>
            <person name="Copeland A."/>
            <person name="Lapidus A."/>
            <person name="Glavina del Rio T."/>
            <person name="Tice H."/>
            <person name="Bruce D."/>
            <person name="Goodwin L."/>
            <person name="Pitluck S."/>
            <person name="Chertkov O."/>
            <person name="Detter J.C."/>
            <person name="Han C."/>
            <person name="Tapia R."/>
            <person name="Larimer F."/>
            <person name="Land M."/>
            <person name="Hauser L."/>
            <person name="Kyrpides N."/>
            <person name="Ovchinnikova G."/>
            <person name="Lupa-Sieprawska M."/>
            <person name="Whitman W.B."/>
        </authorList>
    </citation>
    <scope>NUCLEOTIDE SEQUENCE [LARGE SCALE GENOMIC DNA]</scope>
    <source>
        <strain evidence="1">AG86</strain>
        <plasmid evidence="1">pMEFER01</plasmid>
    </source>
</reference>
<dbReference type="OrthoDB" id="89995at2157"/>
<dbReference type="HOGENOM" id="CLU_130794_0_0_2"/>
<keyword evidence="1" id="KW-0614">Plasmid</keyword>
<dbReference type="Proteomes" id="UP000001495">
    <property type="component" value="Plasmid pMEFER01"/>
</dbReference>
<dbReference type="GeneID" id="8366296"/>
<evidence type="ECO:0000313" key="1">
    <source>
        <dbReference type="EMBL" id="ACV25391.1"/>
    </source>
</evidence>
<proteinExistence type="predicted"/>
<dbReference type="AlphaFoldDB" id="C7P9N4"/>
<organism evidence="1 2">
    <name type="scientific">Methanocaldococcus fervens (strain DSM 4213 / JCM 15782 / AG86)</name>
    <name type="common">Methanococcus fervens</name>
    <dbReference type="NCBI Taxonomy" id="573064"/>
    <lineage>
        <taxon>Archaea</taxon>
        <taxon>Methanobacteriati</taxon>
        <taxon>Methanobacteriota</taxon>
        <taxon>Methanomada group</taxon>
        <taxon>Methanococci</taxon>
        <taxon>Methanococcales</taxon>
        <taxon>Methanocaldococcaceae</taxon>
        <taxon>Methanocaldococcus</taxon>
    </lineage>
</organism>
<dbReference type="KEGG" id="mfe:Mefer_1588"/>
<evidence type="ECO:0000313" key="2">
    <source>
        <dbReference type="Proteomes" id="UP000001495"/>
    </source>
</evidence>
<protein>
    <submittedName>
        <fullName evidence="1">Uncharacterized protein</fullName>
    </submittedName>
</protein>
<accession>C7P9N4</accession>
<sequence>MKRILFFAFLITFLVSFAILEMQHSDEEIIKEKLLEFGYPPKGYVIINNTIRYSDGSFVVLSTPPKKYPVSAFDAYKKAKEYLEKKEKEYGLDKYNYHLHIKAEDIEEYSENGNYYWAFKLYFGKGHSAGDLMGYILVSRDNGYCKIKGLFGG</sequence>
<geneLocation type="plasmid" evidence="1 2">
    <name>pMEFER01</name>
</geneLocation>
<gene>
    <name evidence="1" type="ORF">Mefer_1588</name>
</gene>
<name>C7P9N4_METFA</name>